<organism evidence="3 4">
    <name type="scientific">Fusarium fujikuroi</name>
    <name type="common">Bakanae and foot rot disease fungus</name>
    <name type="synonym">Gibberella fujikuroi</name>
    <dbReference type="NCBI Taxonomy" id="5127"/>
    <lineage>
        <taxon>Eukaryota</taxon>
        <taxon>Fungi</taxon>
        <taxon>Dikarya</taxon>
        <taxon>Ascomycota</taxon>
        <taxon>Pezizomycotina</taxon>
        <taxon>Sordariomycetes</taxon>
        <taxon>Hypocreomycetidae</taxon>
        <taxon>Hypocreales</taxon>
        <taxon>Nectriaceae</taxon>
        <taxon>Fusarium</taxon>
        <taxon>Fusarium fujikuroi species complex</taxon>
    </lineage>
</organism>
<dbReference type="EMBL" id="CABFJX010000371">
    <property type="protein sequence ID" value="VTT73796.1"/>
    <property type="molecule type" value="Genomic_DNA"/>
</dbReference>
<protein>
    <recommendedName>
        <fullName evidence="2">CHAT domain-containing protein</fullName>
    </recommendedName>
</protein>
<evidence type="ECO:0000256" key="1">
    <source>
        <dbReference type="SAM" id="MobiDB-lite"/>
    </source>
</evidence>
<evidence type="ECO:0000313" key="3">
    <source>
        <dbReference type="EMBL" id="VTT73796.1"/>
    </source>
</evidence>
<feature type="region of interest" description="Disordered" evidence="1">
    <location>
        <begin position="1371"/>
        <end position="1391"/>
    </location>
</feature>
<gene>
    <name evidence="3" type="ORF">C2S_9264</name>
</gene>
<dbReference type="Pfam" id="PF12770">
    <property type="entry name" value="CHAT"/>
    <property type="match status" value="1"/>
</dbReference>
<accession>A0A9Q9RRL3</accession>
<dbReference type="Proteomes" id="UP000760494">
    <property type="component" value="Unassembled WGS sequence"/>
</dbReference>
<proteinExistence type="predicted"/>
<name>A0A9Q9RRL3_FUSFU</name>
<sequence length="1712" mass="193662">MADINTSSGVSETRDPVSTTGGLFEITLVTVDDQTQEDHITFEIRSPERVYRKDLPIPNVEQQQWQSATTFLFEQYVHQPLQIKRASLGRRALREFVDRVLTHLELGSLLATANLPQGTTVVIRIEASAGRVHGLPWEILEDTRVWSTQCGKIPKVIVYRAPGNHPVQDQVCHARETVMLPQFNILLVVARKTRMDGGGEDIDYRLNALPLHNIIQKLKSTGARLHIARPGTYKSFLEALSEGTFDIVHFDLHGKAEFGKEAALGFTALADSDPSGLEWVGASQVAQDLTGHNIPLVLLNACQSASGSGVSNIAATFFERGIPAVIGMTHTILNEAVEVFVPHFYRSYLASGEPVLSSVYNARRALQENCKRRAGAFDMEIQLEDYVLPVVFHMPGPLQVHQKRLIPPAQEPETADISRLFSRDSDCFHIERKLLIEKGIGIVYGPPCTGKMTLLDHLAEWWQQTGCVSQVERIQFDTQNDVRTRDEENSAIIRKLITSAETSIPSNSRRSPPLPPMVILHCLEALNPTHHQALLEASHKLYASGYLVLMSSQTLQIRDLAERDGCPIWSYQLGGLSPQDTVSYVSTALVTPKEKSRFPMELRYLSRILGLFGHNPVAVESLRDYFTRTRASASQTFWTLQSHPLGLVWNSTAARALMDSFSHHIPSRSADDWLIWPTQSGGLLFHALNKNFPLDPIPRMTIRTRTFLRSPRITDSTGQMDVIHPLLSEYIRQTDGLESHRLISMRNTVTHYFKLCALFSTKMSRKKTGYYRNTIMPWIDREFFNLLACMEFCLNDGKLVADNGLFFNLFWATCVRANCVEQRRRDIDNQEILADLSTAVSIMKFPRFRPFDSDVWDAFNTACLTESIGNLSPFDIAGLALHFQFMLKYSLSSKSAARPWILASKRLLEPTRLDSTEGGVHELLRFLKCCNTIVDNEIGIKKVTPLREFADLCDQIHAIKLPQPHMKFVTTWVDDYLQRVGGSVVSPEHGEIEARVEKIWKTMEIPSANAYIMAYITTLKILNRDENTSQDLITDARGEGVDFLEQKLSEAILCGNISLEIQLLELLLQIRLVEEDWQTALILMDRIEACRDESELLPGFIKDEHVHKEGSIYIEEIRARCYHHLGYKDQFGIHAERLGSLRETREARWSYEHRREEALENIAALTHHTLIDVFKPERAANLKAYRSGLAHQEIEWFTKEDLKETKPSELDQLRDPVWDSLTKSLAELSSGMRSGDYKIRVPRAVQSYLVITEPHWCSGIQIGDISPEEARWWAAILAPGQGWRADITYEQQTFLAPWSIHLQQSPCFVLLHGTDSVSSPYPAATFSDASQYLDRFCARYNITHQSQAALAAVLLLPSMGSLKPLRLPTPRTSKAGASHLATDASDNKPYRDRVHKSHHIDRLLTLSCHTRGIRPLLLSAFYEPRIECNAVTPWLQGTLAAIKRVAGNDSYMVGRMCMERSPRVAFLWLGCIILDLQDKILQEVHFGQIPVDLHSAAWSGTLQSFIQQRVSNPLVTDGYVSRADECRLLFLSQSEHPIRVPMCQWKPFGKTLVEDIDVEVRVHQQCEDHWLQYEGIGWECKDGSFEFQSPHKAGSQKFSGEPLIQHITDVCPAAIDYRELARDREAISENATRSIFGWLRSDGYAPRERDIWDHEWFNMPESDEDDIGDDVEDDNTTFGTSTGLSPRVESWVLDAKASTSNSESSGTHTLVM</sequence>
<evidence type="ECO:0000313" key="4">
    <source>
        <dbReference type="Proteomes" id="UP000760494"/>
    </source>
</evidence>
<comment type="caution">
    <text evidence="3">The sequence shown here is derived from an EMBL/GenBank/DDBJ whole genome shotgun (WGS) entry which is preliminary data.</text>
</comment>
<dbReference type="InterPro" id="IPR024983">
    <property type="entry name" value="CHAT_dom"/>
</dbReference>
<feature type="domain" description="CHAT" evidence="2">
    <location>
        <begin position="214"/>
        <end position="373"/>
    </location>
</feature>
<evidence type="ECO:0000259" key="2">
    <source>
        <dbReference type="Pfam" id="PF12770"/>
    </source>
</evidence>
<reference evidence="3" key="1">
    <citation type="submission" date="2019-05" db="EMBL/GenBank/DDBJ databases">
        <authorList>
            <person name="Piombo E."/>
        </authorList>
    </citation>
    <scope>NUCLEOTIDE SEQUENCE</scope>
    <source>
        <strain evidence="3">C2S</strain>
    </source>
</reference>